<reference evidence="1 2" key="1">
    <citation type="submission" date="2018-11" db="EMBL/GenBank/DDBJ databases">
        <authorList>
            <consortium name="Pathogen Informatics"/>
        </authorList>
    </citation>
    <scope>NUCLEOTIDE SEQUENCE [LARGE SCALE GENOMIC DNA]</scope>
    <source>
        <strain evidence="1 2">MHpl1</strain>
    </source>
</reference>
<evidence type="ECO:0000313" key="2">
    <source>
        <dbReference type="Proteomes" id="UP000268014"/>
    </source>
</evidence>
<name>A0A3P8AR50_HAEPC</name>
<organism evidence="1 2">
    <name type="scientific">Haemonchus placei</name>
    <name type="common">Barber's pole worm</name>
    <dbReference type="NCBI Taxonomy" id="6290"/>
    <lineage>
        <taxon>Eukaryota</taxon>
        <taxon>Metazoa</taxon>
        <taxon>Ecdysozoa</taxon>
        <taxon>Nematoda</taxon>
        <taxon>Chromadorea</taxon>
        <taxon>Rhabditida</taxon>
        <taxon>Rhabditina</taxon>
        <taxon>Rhabditomorpha</taxon>
        <taxon>Strongyloidea</taxon>
        <taxon>Trichostrongylidae</taxon>
        <taxon>Haemonchus</taxon>
    </lineage>
</organism>
<evidence type="ECO:0000313" key="1">
    <source>
        <dbReference type="EMBL" id="VDO63175.1"/>
    </source>
</evidence>
<accession>A0A3P8AR50</accession>
<sequence>MIITSVSSVTGLSEPLSCVEVASPLPLKMQGLVSASSRVEISGGSVSTESSLLNFFLTEPFSFVLNFLNSSFFFSYGTACLSLSGSSVRFTASLPLLMFSTSFKSSFLGSSPREFSLSVSTESSIPLKACLMSSSSASAPKMRNVQTITSTNSEA</sequence>
<proteinExistence type="predicted"/>
<dbReference type="EMBL" id="UZAF01019744">
    <property type="protein sequence ID" value="VDO63175.1"/>
    <property type="molecule type" value="Genomic_DNA"/>
</dbReference>
<keyword evidence="2" id="KW-1185">Reference proteome</keyword>
<dbReference type="AlphaFoldDB" id="A0A3P8AR50"/>
<gene>
    <name evidence="1" type="ORF">HPLM_LOCUS17067</name>
</gene>
<dbReference type="Proteomes" id="UP000268014">
    <property type="component" value="Unassembled WGS sequence"/>
</dbReference>
<protein>
    <submittedName>
        <fullName evidence="1">Uncharacterized protein</fullName>
    </submittedName>
</protein>